<protein>
    <submittedName>
        <fullName evidence="2">Uncharacterized protein</fullName>
    </submittedName>
</protein>
<reference evidence="2 3" key="1">
    <citation type="submission" date="2024-10" db="EMBL/GenBank/DDBJ databases">
        <title>The Natural Products Discovery Center: Release of the First 8490 Sequenced Strains for Exploring Actinobacteria Biosynthetic Diversity.</title>
        <authorList>
            <person name="Kalkreuter E."/>
            <person name="Kautsar S.A."/>
            <person name="Yang D."/>
            <person name="Bader C.D."/>
            <person name="Teijaro C.N."/>
            <person name="Fluegel L."/>
            <person name="Davis C.M."/>
            <person name="Simpson J.R."/>
            <person name="Lauterbach L."/>
            <person name="Steele A.D."/>
            <person name="Gui C."/>
            <person name="Meng S."/>
            <person name="Li G."/>
            <person name="Viehrig K."/>
            <person name="Ye F."/>
            <person name="Su P."/>
            <person name="Kiefer A.F."/>
            <person name="Nichols A."/>
            <person name="Cepeda A.J."/>
            <person name="Yan W."/>
            <person name="Fan B."/>
            <person name="Jiang Y."/>
            <person name="Adhikari A."/>
            <person name="Zheng C.-J."/>
            <person name="Schuster L."/>
            <person name="Cowan T.M."/>
            <person name="Smanski M.J."/>
            <person name="Chevrette M.G."/>
            <person name="De Carvalho L.P.S."/>
            <person name="Shen B."/>
        </authorList>
    </citation>
    <scope>NUCLEOTIDE SEQUENCE [LARGE SCALE GENOMIC DNA]</scope>
    <source>
        <strain evidence="2 3">NPDC019481</strain>
    </source>
</reference>
<keyword evidence="3" id="KW-1185">Reference proteome</keyword>
<keyword evidence="1" id="KW-1133">Transmembrane helix</keyword>
<evidence type="ECO:0000313" key="2">
    <source>
        <dbReference type="EMBL" id="MFI2486079.1"/>
    </source>
</evidence>
<feature type="transmembrane region" description="Helical" evidence="1">
    <location>
        <begin position="86"/>
        <end position="110"/>
    </location>
</feature>
<name>A0ABW7XFQ6_9MICO</name>
<evidence type="ECO:0000313" key="3">
    <source>
        <dbReference type="Proteomes" id="UP001611580"/>
    </source>
</evidence>
<keyword evidence="1" id="KW-0812">Transmembrane</keyword>
<keyword evidence="1" id="KW-0472">Membrane</keyword>
<comment type="caution">
    <text evidence="2">The sequence shown here is derived from an EMBL/GenBank/DDBJ whole genome shotgun (WGS) entry which is preliminary data.</text>
</comment>
<sequence>MSAATWTRRVLVMAGVACMGWWAWLALTSIPAQWWLPWGIWLAGSVALNDAVIAPLVIVLGWLVLVRLPALVRTRSEGQVRASGPAYVWAGVALRGAVMVLGTLLLVWLVTLWSANR</sequence>
<proteinExistence type="predicted"/>
<dbReference type="EMBL" id="JBIRYI010000002">
    <property type="protein sequence ID" value="MFI2486079.1"/>
    <property type="molecule type" value="Genomic_DNA"/>
</dbReference>
<gene>
    <name evidence="2" type="ORF">ACH47X_04175</name>
</gene>
<dbReference type="RefSeq" id="WP_397401687.1">
    <property type="nucleotide sequence ID" value="NZ_JBIRYI010000002.1"/>
</dbReference>
<accession>A0ABW7XFQ6</accession>
<evidence type="ECO:0000256" key="1">
    <source>
        <dbReference type="SAM" id="Phobius"/>
    </source>
</evidence>
<dbReference type="Proteomes" id="UP001611580">
    <property type="component" value="Unassembled WGS sequence"/>
</dbReference>
<feature type="transmembrane region" description="Helical" evidence="1">
    <location>
        <begin position="40"/>
        <end position="65"/>
    </location>
</feature>
<feature type="transmembrane region" description="Helical" evidence="1">
    <location>
        <begin position="12"/>
        <end position="34"/>
    </location>
</feature>
<organism evidence="2 3">
    <name type="scientific">Promicromonospora kroppenstedtii</name>
    <dbReference type="NCBI Taxonomy" id="440482"/>
    <lineage>
        <taxon>Bacteria</taxon>
        <taxon>Bacillati</taxon>
        <taxon>Actinomycetota</taxon>
        <taxon>Actinomycetes</taxon>
        <taxon>Micrococcales</taxon>
        <taxon>Promicromonosporaceae</taxon>
        <taxon>Promicromonospora</taxon>
    </lineage>
</organism>